<proteinExistence type="predicted"/>
<evidence type="ECO:0000313" key="2">
    <source>
        <dbReference type="Proteomes" id="UP001500962"/>
    </source>
</evidence>
<reference evidence="1" key="1">
    <citation type="journal article" date="2014" name="Int. J. Syst. Evol. Microbiol.">
        <title>Complete genome sequence of Corynebacterium casei LMG S-19264T (=DSM 44701T), isolated from a smear-ripened cheese.</title>
        <authorList>
            <consortium name="US DOE Joint Genome Institute (JGI-PGF)"/>
            <person name="Walter F."/>
            <person name="Albersmeier A."/>
            <person name="Kalinowski J."/>
            <person name="Ruckert C."/>
        </authorList>
    </citation>
    <scope>NUCLEOTIDE SEQUENCE</scope>
    <source>
        <strain evidence="1">JCM 12289</strain>
    </source>
</reference>
<dbReference type="InterPro" id="IPR055944">
    <property type="entry name" value="DUF7522"/>
</dbReference>
<dbReference type="Pfam" id="PF24366">
    <property type="entry name" value="DUF7522"/>
    <property type="match status" value="1"/>
</dbReference>
<organism evidence="1 2">
    <name type="scientific">Halococcus dombrowskii</name>
    <dbReference type="NCBI Taxonomy" id="179637"/>
    <lineage>
        <taxon>Archaea</taxon>
        <taxon>Methanobacteriati</taxon>
        <taxon>Methanobacteriota</taxon>
        <taxon>Stenosarchaea group</taxon>
        <taxon>Halobacteria</taxon>
        <taxon>Halobacteriales</taxon>
        <taxon>Halococcaceae</taxon>
        <taxon>Halococcus</taxon>
    </lineage>
</organism>
<dbReference type="EMBL" id="BAAADN010000089">
    <property type="protein sequence ID" value="GAA0476660.1"/>
    <property type="molecule type" value="Genomic_DNA"/>
</dbReference>
<protein>
    <submittedName>
        <fullName evidence="1">Uncharacterized protein</fullName>
    </submittedName>
</protein>
<gene>
    <name evidence="1" type="ORF">GCM10008985_36210</name>
</gene>
<comment type="caution">
    <text evidence="1">The sequence shown here is derived from an EMBL/GenBank/DDBJ whole genome shotgun (WGS) entry which is preliminary data.</text>
</comment>
<evidence type="ECO:0000313" key="1">
    <source>
        <dbReference type="EMBL" id="GAA0476660.1"/>
    </source>
</evidence>
<sequence>MTSRVMDSDLLAGDVADQLVTAARTATGDRLRSVTYFTRADYDQLYLRGDLERDADVMSFIGHEWHDFKNTRNAYRSSELGGYRHTIRVFENGYLLRITTDRDGVFVTTDGLTMSDFEAVASAVLSILDDR</sequence>
<dbReference type="AlphaFoldDB" id="A0AAV3SM59"/>
<dbReference type="Proteomes" id="UP001500962">
    <property type="component" value="Unassembled WGS sequence"/>
</dbReference>
<reference evidence="1" key="2">
    <citation type="submission" date="2023-12" db="EMBL/GenBank/DDBJ databases">
        <authorList>
            <person name="Sun Q."/>
            <person name="Inoue M."/>
        </authorList>
    </citation>
    <scope>NUCLEOTIDE SEQUENCE</scope>
    <source>
        <strain evidence="1">JCM 12289</strain>
    </source>
</reference>
<accession>A0AAV3SM59</accession>
<name>A0AAV3SM59_HALDO</name>